<evidence type="ECO:0000313" key="2">
    <source>
        <dbReference type="EMBL" id="GKX55755.1"/>
    </source>
</evidence>
<proteinExistence type="predicted"/>
<sequence>MKAISTENRRSLPFVSVVTPTFNRAEFLPYLLYMYRYQDYPAECRELVILDDSPKSHQDIINTLTQGRPESFNIRYIHHPERLALGKKRNMLNELAQGEYILCMDDDDYYPADKISYTIEMMQKHGATISGSDQIPIWYSHINRLFKTHSFGNQHILNGTFCYHRNYLKKHRYDDDCNLGEELAFTNGFTVSPLQLPGERTIMCVSHSHNTFDKDFVLGNSESLDAALDDVISDAMLKNWYQSLHNATHSRPIEWGFIDKVVVINLDRRTDRWRQISEELAQLQAPADKIVRLSACEDDDGHAGRRRSHLKALKMAQREGWKNYLLLEDDAVLLKQEKYVNALNGLSNSLSALGWQAVILGGQINRGRPLNSLPGIVHAADCQRVCAYLVNAPYYATLAQQMTLDPSATLEEQWRPLLEQGKWLACSPSLSYQRAGYSDIEKKESDNVRFYFNRVNKNHRTEKLQASQQPIANLLGEKIGFYIGNPFHYQLYRTVLPVLQAAGYACDLLLDDAQPPERLDGIKRLLASLENRELSGSPLSEVKNRRQRYACLVSPFYTPKIKGLAEVNVRAMPTQTNAVWNFAWWNLFYQRQLCYSSYDRRALSINDSAVIVGDPRFDDWHNDRVDLSALSSLRLDERKPTLLYAPSLDARASMLQWAEQLEPLSQEFNLVTLLHNDDDLRARSPLASFKRLYKRAVNDDALLLPLLKKADVVLSDDDARLFDALHAGKRAIVLQAQEQSTIQTADDASRELRAHLPAARDVAELRQRLAESSGADMEDLRRRYCDAYMDGRAGERAAQEIIRALEENKEEHVLLESIKSRLFN</sequence>
<protein>
    <submittedName>
        <fullName evidence="2">Glycosyl transferase</fullName>
    </submittedName>
</protein>
<reference evidence="2" key="1">
    <citation type="submission" date="2022-06" db="EMBL/GenBank/DDBJ databases">
        <title>Draft genome sequences of Leminorella grimontii str. JCM5902.</title>
        <authorList>
            <person name="Wakabayashi Y."/>
            <person name="Kojima K."/>
        </authorList>
    </citation>
    <scope>NUCLEOTIDE SEQUENCE</scope>
    <source>
        <strain evidence="2">JCM 5902</strain>
    </source>
</reference>
<dbReference type="GO" id="GO:0016758">
    <property type="term" value="F:hexosyltransferase activity"/>
    <property type="evidence" value="ECO:0007669"/>
    <property type="project" value="UniProtKB-ARBA"/>
</dbReference>
<feature type="domain" description="Glycosyltransferase 2-like" evidence="1">
    <location>
        <begin position="16"/>
        <end position="130"/>
    </location>
</feature>
<dbReference type="RefSeq" id="WP_036023389.1">
    <property type="nucleotide sequence ID" value="NZ_BRLH01000003.1"/>
</dbReference>
<dbReference type="CDD" id="cd00761">
    <property type="entry name" value="Glyco_tranf_GTA_type"/>
    <property type="match status" value="1"/>
</dbReference>
<evidence type="ECO:0000259" key="1">
    <source>
        <dbReference type="Pfam" id="PF00535"/>
    </source>
</evidence>
<keyword evidence="2" id="KW-0808">Transferase</keyword>
<comment type="caution">
    <text evidence="2">The sequence shown here is derived from an EMBL/GenBank/DDBJ whole genome shotgun (WGS) entry which is preliminary data.</text>
</comment>
<gene>
    <name evidence="2" type="ORF">SOASR030_18670</name>
</gene>
<dbReference type="Gene3D" id="3.40.50.12580">
    <property type="match status" value="1"/>
</dbReference>
<dbReference type="PANTHER" id="PTHR22916:SF3">
    <property type="entry name" value="UDP-GLCNAC:BETAGAL BETA-1,3-N-ACETYLGLUCOSAMINYLTRANSFERASE-LIKE PROTEIN 1"/>
    <property type="match status" value="1"/>
</dbReference>
<dbReference type="Pfam" id="PF00535">
    <property type="entry name" value="Glycos_transf_2"/>
    <property type="match status" value="1"/>
</dbReference>
<keyword evidence="3" id="KW-1185">Reference proteome</keyword>
<evidence type="ECO:0000313" key="3">
    <source>
        <dbReference type="Proteomes" id="UP001058124"/>
    </source>
</evidence>
<name>A0AAV5N0W2_9GAMM</name>
<organism evidence="2 3">
    <name type="scientific">Leminorella grimontii</name>
    <dbReference type="NCBI Taxonomy" id="82981"/>
    <lineage>
        <taxon>Bacteria</taxon>
        <taxon>Pseudomonadati</taxon>
        <taxon>Pseudomonadota</taxon>
        <taxon>Gammaproteobacteria</taxon>
        <taxon>Enterobacterales</taxon>
        <taxon>Budviciaceae</taxon>
        <taxon>Leminorella</taxon>
    </lineage>
</organism>
<dbReference type="SUPFAM" id="SSF53448">
    <property type="entry name" value="Nucleotide-diphospho-sugar transferases"/>
    <property type="match status" value="1"/>
</dbReference>
<dbReference type="InterPro" id="IPR029044">
    <property type="entry name" value="Nucleotide-diphossugar_trans"/>
</dbReference>
<dbReference type="Gene3D" id="3.90.550.10">
    <property type="entry name" value="Spore Coat Polysaccharide Biosynthesis Protein SpsA, Chain A"/>
    <property type="match status" value="1"/>
</dbReference>
<dbReference type="Proteomes" id="UP001058124">
    <property type="component" value="Unassembled WGS sequence"/>
</dbReference>
<dbReference type="AlphaFoldDB" id="A0AAV5N0W2"/>
<dbReference type="InterPro" id="IPR043148">
    <property type="entry name" value="TagF_C"/>
</dbReference>
<dbReference type="SUPFAM" id="SSF53756">
    <property type="entry name" value="UDP-Glycosyltransferase/glycogen phosphorylase"/>
    <property type="match status" value="1"/>
</dbReference>
<dbReference type="InterPro" id="IPR001173">
    <property type="entry name" value="Glyco_trans_2-like"/>
</dbReference>
<accession>A0AAV5N0W2</accession>
<dbReference type="EMBL" id="BRLH01000003">
    <property type="protein sequence ID" value="GKX55755.1"/>
    <property type="molecule type" value="Genomic_DNA"/>
</dbReference>
<dbReference type="PANTHER" id="PTHR22916">
    <property type="entry name" value="GLYCOSYLTRANSFERASE"/>
    <property type="match status" value="1"/>
</dbReference>